<evidence type="ECO:0000256" key="1">
    <source>
        <dbReference type="SAM" id="SignalP"/>
    </source>
</evidence>
<dbReference type="KEGG" id="muc:MuYL_0733"/>
<feature type="chain" id="PRO_5013256939" description="Outer membrane protein beta-barrel domain-containing protein" evidence="1">
    <location>
        <begin position="27"/>
        <end position="209"/>
    </location>
</feature>
<sequence length="209" mass="23973">MIKHLRFYYRIVLLLIILSASVNCLANPVKEQFTDTIRIASPWYKKLAVIGEYQHFITVHHSHFNGGYAFLTYNASDNFSMGLGVAYDYGPLHVDNGYNLRYMKILPVLADFRYVPFSKWIVSPFAVADVGYSTFIKYEQEDPMHIESTRNITDRGLYTFGGFGLLLKLSHRATLYTSTGFTGVHMSFNNEDVNPRGLAYRFGMKVNLH</sequence>
<dbReference type="EMBL" id="CP022743">
    <property type="protein sequence ID" value="ASU32633.1"/>
    <property type="molecule type" value="Genomic_DNA"/>
</dbReference>
<organism evidence="2 3">
    <name type="scientific">Mucilaginibacter xinganensis</name>
    <dbReference type="NCBI Taxonomy" id="1234841"/>
    <lineage>
        <taxon>Bacteria</taxon>
        <taxon>Pseudomonadati</taxon>
        <taxon>Bacteroidota</taxon>
        <taxon>Sphingobacteriia</taxon>
        <taxon>Sphingobacteriales</taxon>
        <taxon>Sphingobacteriaceae</taxon>
        <taxon>Mucilaginibacter</taxon>
    </lineage>
</organism>
<dbReference type="OrthoDB" id="759287at2"/>
<proteinExistence type="predicted"/>
<reference evidence="2 3" key="1">
    <citation type="submission" date="2017-08" db="EMBL/GenBank/DDBJ databases">
        <title>Complete genome sequence of Mucilaginibacter sp. strain BJC16-A31.</title>
        <authorList>
            <consortium name="Henan University of Science and Technology"/>
            <person name="You X."/>
        </authorList>
    </citation>
    <scope>NUCLEOTIDE SEQUENCE [LARGE SCALE GENOMIC DNA]</scope>
    <source>
        <strain evidence="2 3">BJC16-A31</strain>
    </source>
</reference>
<evidence type="ECO:0000313" key="2">
    <source>
        <dbReference type="EMBL" id="ASU32633.1"/>
    </source>
</evidence>
<feature type="signal peptide" evidence="1">
    <location>
        <begin position="1"/>
        <end position="26"/>
    </location>
</feature>
<dbReference type="Proteomes" id="UP000215002">
    <property type="component" value="Chromosome"/>
</dbReference>
<protein>
    <recommendedName>
        <fullName evidence="4">Outer membrane protein beta-barrel domain-containing protein</fullName>
    </recommendedName>
</protein>
<name>A0A223NRZ1_9SPHI</name>
<keyword evidence="1" id="KW-0732">Signal</keyword>
<evidence type="ECO:0000313" key="3">
    <source>
        <dbReference type="Proteomes" id="UP000215002"/>
    </source>
</evidence>
<gene>
    <name evidence="2" type="ORF">MuYL_0733</name>
</gene>
<dbReference type="AlphaFoldDB" id="A0A223NRZ1"/>
<dbReference type="RefSeq" id="WP_157740572.1">
    <property type="nucleotide sequence ID" value="NZ_CP022743.1"/>
</dbReference>
<keyword evidence="3" id="KW-1185">Reference proteome</keyword>
<accession>A0A223NRZ1</accession>
<evidence type="ECO:0008006" key="4">
    <source>
        <dbReference type="Google" id="ProtNLM"/>
    </source>
</evidence>